<dbReference type="PANTHER" id="PTHR10210:SF32">
    <property type="entry name" value="RIBOSE-PHOSPHATE PYROPHOSPHOKINASE 2"/>
    <property type="match status" value="1"/>
</dbReference>
<dbReference type="AlphaFoldDB" id="A0A2T3AGF2"/>
<protein>
    <recommendedName>
        <fullName evidence="4">ribose-phosphate diphosphokinase</fullName>
        <ecNumber evidence="4">2.7.6.1</ecNumber>
    </recommendedName>
</protein>
<dbReference type="FunFam" id="3.40.50.2020:FF:000005">
    <property type="entry name" value="Ribose-phosphate pyrophosphokinase 1"/>
    <property type="match status" value="1"/>
</dbReference>
<keyword evidence="8" id="KW-0547">Nucleotide-binding</keyword>
<dbReference type="GO" id="GO:0006015">
    <property type="term" value="P:5-phosphoribose 1-diphosphate biosynthetic process"/>
    <property type="evidence" value="ECO:0007669"/>
    <property type="project" value="TreeGrafter"/>
</dbReference>
<evidence type="ECO:0000256" key="6">
    <source>
        <dbReference type="ARBA" id="ARBA00022723"/>
    </source>
</evidence>
<dbReference type="InterPro" id="IPR029057">
    <property type="entry name" value="PRTase-like"/>
</dbReference>
<reference evidence="14 15" key="1">
    <citation type="journal article" date="2018" name="Mycol. Prog.">
        <title>Coniella lustricola, a new species from submerged detritus.</title>
        <authorList>
            <person name="Raudabaugh D.B."/>
            <person name="Iturriaga T."/>
            <person name="Carver A."/>
            <person name="Mondo S."/>
            <person name="Pangilinan J."/>
            <person name="Lipzen A."/>
            <person name="He G."/>
            <person name="Amirebrahimi M."/>
            <person name="Grigoriev I.V."/>
            <person name="Miller A.N."/>
        </authorList>
    </citation>
    <scope>NUCLEOTIDE SEQUENCE [LARGE SCALE GENOMIC DNA]</scope>
    <source>
        <strain evidence="14 15">B22-T-1</strain>
    </source>
</reference>
<evidence type="ECO:0000313" key="14">
    <source>
        <dbReference type="EMBL" id="PSR97291.1"/>
    </source>
</evidence>
<comment type="catalytic activity">
    <reaction evidence="12">
        <text>D-ribose 5-phosphate + ATP = 5-phospho-alpha-D-ribose 1-diphosphate + AMP + H(+)</text>
        <dbReference type="Rhea" id="RHEA:15609"/>
        <dbReference type="ChEBI" id="CHEBI:15378"/>
        <dbReference type="ChEBI" id="CHEBI:30616"/>
        <dbReference type="ChEBI" id="CHEBI:58017"/>
        <dbReference type="ChEBI" id="CHEBI:78346"/>
        <dbReference type="ChEBI" id="CHEBI:456215"/>
        <dbReference type="EC" id="2.7.6.1"/>
    </reaction>
</comment>
<dbReference type="InterPro" id="IPR000836">
    <property type="entry name" value="PRTase_dom"/>
</dbReference>
<keyword evidence="6" id="KW-0479">Metal-binding</keyword>
<evidence type="ECO:0000259" key="13">
    <source>
        <dbReference type="Pfam" id="PF13793"/>
    </source>
</evidence>
<dbReference type="SUPFAM" id="SSF53271">
    <property type="entry name" value="PRTase-like"/>
    <property type="match status" value="1"/>
</dbReference>
<accession>A0A2T3AGF2</accession>
<dbReference type="PANTHER" id="PTHR10210">
    <property type="entry name" value="RIBOSE-PHOSPHATE DIPHOSPHOKINASE FAMILY MEMBER"/>
    <property type="match status" value="1"/>
</dbReference>
<keyword evidence="7" id="KW-0545">Nucleotide biosynthesis</keyword>
<proteinExistence type="inferred from homology"/>
<dbReference type="InterPro" id="IPR005946">
    <property type="entry name" value="Rib-P_diPkinase"/>
</dbReference>
<evidence type="ECO:0000256" key="5">
    <source>
        <dbReference type="ARBA" id="ARBA00022679"/>
    </source>
</evidence>
<dbReference type="FunFam" id="3.40.50.2020:FF:000014">
    <property type="entry name" value="Ribose-phosphate pyrophosphokinase 1"/>
    <property type="match status" value="1"/>
</dbReference>
<keyword evidence="10" id="KW-0067">ATP-binding</keyword>
<dbReference type="GO" id="GO:0005524">
    <property type="term" value="F:ATP binding"/>
    <property type="evidence" value="ECO:0007669"/>
    <property type="project" value="UniProtKB-KW"/>
</dbReference>
<keyword evidence="15" id="KW-1185">Reference proteome</keyword>
<evidence type="ECO:0000313" key="15">
    <source>
        <dbReference type="Proteomes" id="UP000241462"/>
    </source>
</evidence>
<keyword evidence="11" id="KW-0460">Magnesium</keyword>
<dbReference type="InterPro" id="IPR000842">
    <property type="entry name" value="PRib_PP_synth_CS"/>
</dbReference>
<evidence type="ECO:0000256" key="4">
    <source>
        <dbReference type="ARBA" id="ARBA00013247"/>
    </source>
</evidence>
<evidence type="ECO:0000256" key="12">
    <source>
        <dbReference type="ARBA" id="ARBA00049535"/>
    </source>
</evidence>
<evidence type="ECO:0000256" key="9">
    <source>
        <dbReference type="ARBA" id="ARBA00022777"/>
    </source>
</evidence>
<dbReference type="NCBIfam" id="NF002320">
    <property type="entry name" value="PRK01259.1"/>
    <property type="match status" value="1"/>
</dbReference>
<evidence type="ECO:0000256" key="11">
    <source>
        <dbReference type="ARBA" id="ARBA00022842"/>
    </source>
</evidence>
<feature type="domain" description="Ribose-phosphate pyrophosphokinase N-terminal" evidence="13">
    <location>
        <begin position="8"/>
        <end position="125"/>
    </location>
</feature>
<dbReference type="FunCoup" id="A0A2T3AGF2">
    <property type="interactions" value="409"/>
</dbReference>
<dbReference type="GO" id="GO:0000287">
    <property type="term" value="F:magnesium ion binding"/>
    <property type="evidence" value="ECO:0007669"/>
    <property type="project" value="InterPro"/>
</dbReference>
<dbReference type="GO" id="GO:0006164">
    <property type="term" value="P:purine nucleotide biosynthetic process"/>
    <property type="evidence" value="ECO:0007669"/>
    <property type="project" value="TreeGrafter"/>
</dbReference>
<comment type="pathway">
    <text evidence="2">Metabolic intermediate biosynthesis; 5-phospho-alpha-D-ribose 1-diphosphate biosynthesis; 5-phospho-alpha-D-ribose 1-diphosphate from D-ribose 5-phosphate (route I): step 1/1.</text>
</comment>
<evidence type="ECO:0000256" key="8">
    <source>
        <dbReference type="ARBA" id="ARBA00022741"/>
    </source>
</evidence>
<evidence type="ECO:0000256" key="2">
    <source>
        <dbReference type="ARBA" id="ARBA00004996"/>
    </source>
</evidence>
<dbReference type="Pfam" id="PF14572">
    <property type="entry name" value="Pribosyl_synth"/>
    <property type="match status" value="1"/>
</dbReference>
<dbReference type="InParanoid" id="A0A2T3AGF2"/>
<dbReference type="PROSITE" id="PS00114">
    <property type="entry name" value="PRPP_SYNTHASE"/>
    <property type="match status" value="1"/>
</dbReference>
<dbReference type="Proteomes" id="UP000241462">
    <property type="component" value="Unassembled WGS sequence"/>
</dbReference>
<dbReference type="InterPro" id="IPR029099">
    <property type="entry name" value="Pribosyltran_N"/>
</dbReference>
<dbReference type="EMBL" id="KZ678392">
    <property type="protein sequence ID" value="PSR97291.1"/>
    <property type="molecule type" value="Genomic_DNA"/>
</dbReference>
<evidence type="ECO:0000256" key="3">
    <source>
        <dbReference type="ARBA" id="ARBA00006478"/>
    </source>
</evidence>
<dbReference type="GO" id="GO:0002189">
    <property type="term" value="C:ribose phosphate diphosphokinase complex"/>
    <property type="evidence" value="ECO:0007669"/>
    <property type="project" value="TreeGrafter"/>
</dbReference>
<comment type="similarity">
    <text evidence="3">Belongs to the ribose-phosphate pyrophosphokinase family.</text>
</comment>
<dbReference type="OrthoDB" id="413572at2759"/>
<dbReference type="NCBIfam" id="TIGR01251">
    <property type="entry name" value="ribP_PPkin"/>
    <property type="match status" value="1"/>
</dbReference>
<dbReference type="STRING" id="2025994.A0A2T3AGF2"/>
<keyword evidence="9 14" id="KW-0418">Kinase</keyword>
<dbReference type="EC" id="2.7.6.1" evidence="4"/>
<dbReference type="GO" id="GO:0016301">
    <property type="term" value="F:kinase activity"/>
    <property type="evidence" value="ECO:0007669"/>
    <property type="project" value="UniProtKB-KW"/>
</dbReference>
<name>A0A2T3AGF2_9PEZI</name>
<dbReference type="GO" id="GO:0004749">
    <property type="term" value="F:ribose phosphate diphosphokinase activity"/>
    <property type="evidence" value="ECO:0007669"/>
    <property type="project" value="UniProtKB-EC"/>
</dbReference>
<dbReference type="CDD" id="cd06223">
    <property type="entry name" value="PRTases_typeI"/>
    <property type="match status" value="1"/>
</dbReference>
<evidence type="ECO:0000256" key="10">
    <source>
        <dbReference type="ARBA" id="ARBA00022840"/>
    </source>
</evidence>
<dbReference type="GO" id="GO:0005737">
    <property type="term" value="C:cytoplasm"/>
    <property type="evidence" value="ECO:0007669"/>
    <property type="project" value="UniProtKB-SubCell"/>
</dbReference>
<keyword evidence="5" id="KW-0808">Transferase</keyword>
<evidence type="ECO:0000256" key="1">
    <source>
        <dbReference type="ARBA" id="ARBA00004496"/>
    </source>
</evidence>
<sequence>MSTMSNEIKLLSGNSHPMLAQLVANRLGIEIAKTMSLNYSNQETSVTIGESVRDEDVFIIQSTAPGDINDGLMELLIMIHACRTASARRITAVIPNFPYARQDKKDKSRAPISARLIANMLTTAGCNHVITMDLHASQIQGFFNVPVDNLYAEPSVLRWIQENLSVKDCVIVSPDAGGAKRATSLADRLDLPFALIHKERPRPNEVGRMVLVGNVVDKVCILVDDMADTCGTLAKAAAVVKDNGAREVVAIVTHGILSGPAIDNINKSALSQVVVTNTVPLGDKLERCPKLKVMDVSGTLAESIRRTHNGESVSYLFTHVF</sequence>
<dbReference type="Pfam" id="PF13793">
    <property type="entry name" value="Pribosyltran_N"/>
    <property type="match status" value="1"/>
</dbReference>
<dbReference type="Gene3D" id="3.40.50.2020">
    <property type="match status" value="2"/>
</dbReference>
<evidence type="ECO:0000256" key="7">
    <source>
        <dbReference type="ARBA" id="ARBA00022727"/>
    </source>
</evidence>
<gene>
    <name evidence="14" type="ORF">BD289DRAFT_426051</name>
</gene>
<comment type="subcellular location">
    <subcellularLocation>
        <location evidence="1">Cytoplasm</location>
    </subcellularLocation>
</comment>
<dbReference type="SMART" id="SM01400">
    <property type="entry name" value="Pribosyltran_N"/>
    <property type="match status" value="1"/>
</dbReference>
<dbReference type="GO" id="GO:0009156">
    <property type="term" value="P:ribonucleoside monophosphate biosynthetic process"/>
    <property type="evidence" value="ECO:0007669"/>
    <property type="project" value="InterPro"/>
</dbReference>
<organism evidence="14 15">
    <name type="scientific">Coniella lustricola</name>
    <dbReference type="NCBI Taxonomy" id="2025994"/>
    <lineage>
        <taxon>Eukaryota</taxon>
        <taxon>Fungi</taxon>
        <taxon>Dikarya</taxon>
        <taxon>Ascomycota</taxon>
        <taxon>Pezizomycotina</taxon>
        <taxon>Sordariomycetes</taxon>
        <taxon>Sordariomycetidae</taxon>
        <taxon>Diaporthales</taxon>
        <taxon>Schizoparmaceae</taxon>
        <taxon>Coniella</taxon>
    </lineage>
</organism>